<dbReference type="AlphaFoldDB" id="D6U8Y8"/>
<evidence type="ECO:0000313" key="2">
    <source>
        <dbReference type="Proteomes" id="UP000004508"/>
    </source>
</evidence>
<dbReference type="EMBL" id="ADVG01000008">
    <property type="protein sequence ID" value="EFH79543.1"/>
    <property type="molecule type" value="Genomic_DNA"/>
</dbReference>
<accession>D6U8Y8</accession>
<comment type="caution">
    <text evidence="1">The sequence shown here is derived from an EMBL/GenBank/DDBJ whole genome shotgun (WGS) entry which is preliminary data.</text>
</comment>
<protein>
    <submittedName>
        <fullName evidence="1">Uncharacterized protein</fullName>
    </submittedName>
</protein>
<reference evidence="1 2" key="1">
    <citation type="journal article" date="2011" name="Stand. Genomic Sci.">
        <title>Non-contiguous finished genome sequence and contextual data of the filamentous soil bacterium Ktedonobacter racemifer type strain (SOSP1-21).</title>
        <authorList>
            <person name="Chang Y.J."/>
            <person name="Land M."/>
            <person name="Hauser L."/>
            <person name="Chertkov O."/>
            <person name="Del Rio T.G."/>
            <person name="Nolan M."/>
            <person name="Copeland A."/>
            <person name="Tice H."/>
            <person name="Cheng J.F."/>
            <person name="Lucas S."/>
            <person name="Han C."/>
            <person name="Goodwin L."/>
            <person name="Pitluck S."/>
            <person name="Ivanova N."/>
            <person name="Ovchinikova G."/>
            <person name="Pati A."/>
            <person name="Chen A."/>
            <person name="Palaniappan K."/>
            <person name="Mavromatis K."/>
            <person name="Liolios K."/>
            <person name="Brettin T."/>
            <person name="Fiebig A."/>
            <person name="Rohde M."/>
            <person name="Abt B."/>
            <person name="Goker M."/>
            <person name="Detter J.C."/>
            <person name="Woyke T."/>
            <person name="Bristow J."/>
            <person name="Eisen J.A."/>
            <person name="Markowitz V."/>
            <person name="Hugenholtz P."/>
            <person name="Kyrpides N.C."/>
            <person name="Klenk H.P."/>
            <person name="Lapidus A."/>
        </authorList>
    </citation>
    <scope>NUCLEOTIDE SEQUENCE [LARGE SCALE GENOMIC DNA]</scope>
    <source>
        <strain evidence="2">DSM 44963</strain>
    </source>
</reference>
<organism evidence="1 2">
    <name type="scientific">Ktedonobacter racemifer DSM 44963</name>
    <dbReference type="NCBI Taxonomy" id="485913"/>
    <lineage>
        <taxon>Bacteria</taxon>
        <taxon>Bacillati</taxon>
        <taxon>Chloroflexota</taxon>
        <taxon>Ktedonobacteria</taxon>
        <taxon>Ktedonobacterales</taxon>
        <taxon>Ktedonobacteraceae</taxon>
        <taxon>Ktedonobacter</taxon>
    </lineage>
</organism>
<dbReference type="RefSeq" id="WP_007923714.1">
    <property type="nucleotide sequence ID" value="NZ_ADVG01000008.1"/>
</dbReference>
<proteinExistence type="predicted"/>
<sequence>MAQSEQARLISSLMGKGYSMKDIAALTGRTPRYIGFARDSETKIGRGGKETHGKGQNLIPALRQLDEKGKLSPAEMPGRRTTKSGAVAKVRKGTTVTTTRRGVQHTRTTVKKGPATIRRALQDAAKNNKRVRWDVNFKKGKTTSDPNKRNMWASGAPYGGMSAQDLLNRIDNPQSGDNWRAGDVNGALASLAIQQSPGVVSATGPQEYNLFTTDN</sequence>
<dbReference type="OrthoDB" id="9821220at2"/>
<dbReference type="Proteomes" id="UP000004508">
    <property type="component" value="Unassembled WGS sequence"/>
</dbReference>
<evidence type="ECO:0000313" key="1">
    <source>
        <dbReference type="EMBL" id="EFH79543.1"/>
    </source>
</evidence>
<dbReference type="STRING" id="485913.Krac_0053"/>
<keyword evidence="2" id="KW-1185">Reference proteome</keyword>
<name>D6U8Y8_KTERA</name>
<gene>
    <name evidence="1" type="ORF">Krac_0053</name>
</gene>
<dbReference type="InParanoid" id="D6U8Y8"/>